<dbReference type="Proteomes" id="UP001200034">
    <property type="component" value="Unassembled WGS sequence"/>
</dbReference>
<keyword evidence="2 6" id="KW-0479">Metal-binding</keyword>
<reference evidence="9" key="1">
    <citation type="journal article" date="2021" name="Mol. Ecol. Resour.">
        <title>Phylogenomic analyses of the genus Drosophila reveals genomic signals of climate adaptation.</title>
        <authorList>
            <person name="Li F."/>
            <person name="Rane R.V."/>
            <person name="Luria V."/>
            <person name="Xiong Z."/>
            <person name="Chen J."/>
            <person name="Li Z."/>
            <person name="Catullo R.A."/>
            <person name="Griffin P.C."/>
            <person name="Schiffer M."/>
            <person name="Pearce S."/>
            <person name="Lee S.F."/>
            <person name="McElroy K."/>
            <person name="Stocker A."/>
            <person name="Shirriffs J."/>
            <person name="Cockerell F."/>
            <person name="Coppin C."/>
            <person name="Sgro C.M."/>
            <person name="Karger A."/>
            <person name="Cain J.W."/>
            <person name="Weber J.A."/>
            <person name="Santpere G."/>
            <person name="Kirschner M.W."/>
            <person name="Hoffmann A.A."/>
            <person name="Oakeshott J.G."/>
            <person name="Zhang G."/>
        </authorList>
    </citation>
    <scope>NUCLEOTIDE SEQUENCE</scope>
    <source>
        <strain evidence="9">BGI-SZ-2011g</strain>
    </source>
</reference>
<dbReference type="InterPro" id="IPR001506">
    <property type="entry name" value="Peptidase_M12A"/>
</dbReference>
<evidence type="ECO:0000313" key="9">
    <source>
        <dbReference type="EMBL" id="KAH8388630.1"/>
    </source>
</evidence>
<dbReference type="SUPFAM" id="SSF55486">
    <property type="entry name" value="Metalloproteases ('zincins'), catalytic domain"/>
    <property type="match status" value="1"/>
</dbReference>
<dbReference type="EC" id="3.4.24.-" evidence="7"/>
<proteinExistence type="predicted"/>
<feature type="non-terminal residue" evidence="9">
    <location>
        <position position="1"/>
    </location>
</feature>
<keyword evidence="5 6" id="KW-0482">Metalloprotease</keyword>
<dbReference type="GO" id="GO:0008270">
    <property type="term" value="F:zinc ion binding"/>
    <property type="evidence" value="ECO:0007669"/>
    <property type="project" value="UniProtKB-UniRule"/>
</dbReference>
<feature type="non-terminal residue" evidence="9">
    <location>
        <position position="252"/>
    </location>
</feature>
<evidence type="ECO:0000259" key="8">
    <source>
        <dbReference type="PROSITE" id="PS51864"/>
    </source>
</evidence>
<name>A0AAD4KCV4_9MUSC</name>
<evidence type="ECO:0000256" key="2">
    <source>
        <dbReference type="ARBA" id="ARBA00022723"/>
    </source>
</evidence>
<keyword evidence="4 6" id="KW-0862">Zinc</keyword>
<feature type="binding site" evidence="6">
    <location>
        <position position="139"/>
    </location>
    <ligand>
        <name>Zn(2+)</name>
        <dbReference type="ChEBI" id="CHEBI:29105"/>
        <note>catalytic</note>
    </ligand>
</feature>
<keyword evidence="3 6" id="KW-0378">Hydrolase</keyword>
<evidence type="ECO:0000256" key="7">
    <source>
        <dbReference type="RuleBase" id="RU361183"/>
    </source>
</evidence>
<dbReference type="PANTHER" id="PTHR10127:SF780">
    <property type="entry name" value="METALLOENDOPEPTIDASE"/>
    <property type="match status" value="1"/>
</dbReference>
<dbReference type="InterPro" id="IPR006026">
    <property type="entry name" value="Peptidase_Metallo"/>
</dbReference>
<dbReference type="SMART" id="SM00235">
    <property type="entry name" value="ZnMc"/>
    <property type="match status" value="1"/>
</dbReference>
<dbReference type="Pfam" id="PF01400">
    <property type="entry name" value="Astacin"/>
    <property type="match status" value="1"/>
</dbReference>
<feature type="binding site" evidence="6">
    <location>
        <position position="133"/>
    </location>
    <ligand>
        <name>Zn(2+)</name>
        <dbReference type="ChEBI" id="CHEBI:29105"/>
        <note>catalytic</note>
    </ligand>
</feature>
<comment type="cofactor">
    <cofactor evidence="6 7">
        <name>Zn(2+)</name>
        <dbReference type="ChEBI" id="CHEBI:29105"/>
    </cofactor>
    <text evidence="6 7">Binds 1 zinc ion per subunit.</text>
</comment>
<evidence type="ECO:0000256" key="3">
    <source>
        <dbReference type="ARBA" id="ARBA00022801"/>
    </source>
</evidence>
<comment type="caution">
    <text evidence="6">Lacks conserved residue(s) required for the propagation of feature annotation.</text>
</comment>
<protein>
    <recommendedName>
        <fullName evidence="7">Metalloendopeptidase</fullName>
        <ecNumber evidence="7">3.4.24.-</ecNumber>
    </recommendedName>
</protein>
<dbReference type="CDD" id="cd04280">
    <property type="entry name" value="ZnMc_astacin_like"/>
    <property type="match status" value="1"/>
</dbReference>
<evidence type="ECO:0000313" key="10">
    <source>
        <dbReference type="Proteomes" id="UP001200034"/>
    </source>
</evidence>
<dbReference type="GO" id="GO:0004222">
    <property type="term" value="F:metalloendopeptidase activity"/>
    <property type="evidence" value="ECO:0007669"/>
    <property type="project" value="UniProtKB-UniRule"/>
</dbReference>
<keyword evidence="1 6" id="KW-0645">Protease</keyword>
<dbReference type="PANTHER" id="PTHR10127">
    <property type="entry name" value="DISCOIDIN, CUB, EGF, LAMININ , AND ZINC METALLOPROTEASE DOMAIN CONTAINING"/>
    <property type="match status" value="1"/>
</dbReference>
<dbReference type="GO" id="GO:0006508">
    <property type="term" value="P:proteolysis"/>
    <property type="evidence" value="ECO:0007669"/>
    <property type="project" value="UniProtKB-KW"/>
</dbReference>
<evidence type="ECO:0000256" key="1">
    <source>
        <dbReference type="ARBA" id="ARBA00022670"/>
    </source>
</evidence>
<evidence type="ECO:0000256" key="4">
    <source>
        <dbReference type="ARBA" id="ARBA00022833"/>
    </source>
</evidence>
<dbReference type="Gene3D" id="3.40.390.10">
    <property type="entry name" value="Collagenase (Catalytic Domain)"/>
    <property type="match status" value="1"/>
</dbReference>
<sequence>SPAVSEEVNVEENPEELGEYLEGDILVPQSEVSMRTIRPRQSTTWPYGVVPYHIDGDFSEEHVDTILEAMDYIQNRSCIIFVPHTDEEDYVTITNMYSGCWSAIGRIGGRQVLNLGSPSCLKRIGTSIHELMHVLGFPHEQNRNIRDEYVLIISENIRSKFRRNFNRDKRSENFGVSYDYGSVMHYSQRAFSINGNPTIVPLVSSLQYVKLALVNTLHSQQNTEPGVRIGQRKELSSADILRLNRMYCQSES</sequence>
<comment type="caution">
    <text evidence="9">The sequence shown here is derived from an EMBL/GenBank/DDBJ whole genome shotgun (WGS) entry which is preliminary data.</text>
</comment>
<dbReference type="InterPro" id="IPR034035">
    <property type="entry name" value="Astacin-like_dom"/>
</dbReference>
<feature type="binding site" evidence="6">
    <location>
        <position position="129"/>
    </location>
    <ligand>
        <name>Zn(2+)</name>
        <dbReference type="ChEBI" id="CHEBI:29105"/>
        <note>catalytic</note>
    </ligand>
</feature>
<feature type="domain" description="Peptidase M12A" evidence="8">
    <location>
        <begin position="35"/>
        <end position="249"/>
    </location>
</feature>
<evidence type="ECO:0000256" key="6">
    <source>
        <dbReference type="PROSITE-ProRule" id="PRU01211"/>
    </source>
</evidence>
<dbReference type="EMBL" id="JAJJHW010000014">
    <property type="protein sequence ID" value="KAH8388630.1"/>
    <property type="molecule type" value="Genomic_DNA"/>
</dbReference>
<keyword evidence="10" id="KW-1185">Reference proteome</keyword>
<dbReference type="InterPro" id="IPR024079">
    <property type="entry name" value="MetalloPept_cat_dom_sf"/>
</dbReference>
<accession>A0AAD4KCV4</accession>
<organism evidence="9 10">
    <name type="scientific">Drosophila rubida</name>
    <dbReference type="NCBI Taxonomy" id="30044"/>
    <lineage>
        <taxon>Eukaryota</taxon>
        <taxon>Metazoa</taxon>
        <taxon>Ecdysozoa</taxon>
        <taxon>Arthropoda</taxon>
        <taxon>Hexapoda</taxon>
        <taxon>Insecta</taxon>
        <taxon>Pterygota</taxon>
        <taxon>Neoptera</taxon>
        <taxon>Endopterygota</taxon>
        <taxon>Diptera</taxon>
        <taxon>Brachycera</taxon>
        <taxon>Muscomorpha</taxon>
        <taxon>Ephydroidea</taxon>
        <taxon>Drosophilidae</taxon>
        <taxon>Drosophila</taxon>
    </lineage>
</organism>
<dbReference type="PROSITE" id="PS51864">
    <property type="entry name" value="ASTACIN"/>
    <property type="match status" value="1"/>
</dbReference>
<evidence type="ECO:0000256" key="5">
    <source>
        <dbReference type="ARBA" id="ARBA00023049"/>
    </source>
</evidence>
<gene>
    <name evidence="9" type="ORF">KR093_011562</name>
</gene>
<feature type="active site" evidence="6">
    <location>
        <position position="130"/>
    </location>
</feature>
<dbReference type="PRINTS" id="PR00480">
    <property type="entry name" value="ASTACIN"/>
</dbReference>
<dbReference type="AlphaFoldDB" id="A0AAD4KCV4"/>